<gene>
    <name evidence="1" type="ORF">DHETER_LOCUS3875</name>
</gene>
<organism evidence="1 2">
    <name type="scientific">Dentiscutata heterogama</name>
    <dbReference type="NCBI Taxonomy" id="1316150"/>
    <lineage>
        <taxon>Eukaryota</taxon>
        <taxon>Fungi</taxon>
        <taxon>Fungi incertae sedis</taxon>
        <taxon>Mucoromycota</taxon>
        <taxon>Glomeromycotina</taxon>
        <taxon>Glomeromycetes</taxon>
        <taxon>Diversisporales</taxon>
        <taxon>Gigasporaceae</taxon>
        <taxon>Dentiscutata</taxon>
    </lineage>
</organism>
<dbReference type="EMBL" id="CAJVPU010003575">
    <property type="protein sequence ID" value="CAG8520144.1"/>
    <property type="molecule type" value="Genomic_DNA"/>
</dbReference>
<sequence>MYLGMVKASLAQILCSDGYKKEAIANLVKKRKRTATGYISKSE</sequence>
<dbReference type="Proteomes" id="UP000789702">
    <property type="component" value="Unassembled WGS sequence"/>
</dbReference>
<protein>
    <submittedName>
        <fullName evidence="1">1208_t:CDS:1</fullName>
    </submittedName>
</protein>
<reference evidence="1" key="1">
    <citation type="submission" date="2021-06" db="EMBL/GenBank/DDBJ databases">
        <authorList>
            <person name="Kallberg Y."/>
            <person name="Tangrot J."/>
            <person name="Rosling A."/>
        </authorList>
    </citation>
    <scope>NUCLEOTIDE SEQUENCE</scope>
    <source>
        <strain evidence="1">IL203A</strain>
    </source>
</reference>
<keyword evidence="2" id="KW-1185">Reference proteome</keyword>
<evidence type="ECO:0000313" key="2">
    <source>
        <dbReference type="Proteomes" id="UP000789702"/>
    </source>
</evidence>
<name>A0ACA9LAX2_9GLOM</name>
<comment type="caution">
    <text evidence="1">The sequence shown here is derived from an EMBL/GenBank/DDBJ whole genome shotgun (WGS) entry which is preliminary data.</text>
</comment>
<accession>A0ACA9LAX2</accession>
<proteinExistence type="predicted"/>
<evidence type="ECO:0000313" key="1">
    <source>
        <dbReference type="EMBL" id="CAG8520144.1"/>
    </source>
</evidence>
<feature type="non-terminal residue" evidence="1">
    <location>
        <position position="43"/>
    </location>
</feature>